<keyword evidence="6" id="KW-1185">Reference proteome</keyword>
<proteinExistence type="inferred from homology"/>
<sequence>MESIQCSRISKESYGLVTLETGVYKKKILYGRIQLYNLKMEQTKPFFLTVTQRIFSNWTALRLSVENDMGPVESAVEFCSYITEVLYMNEGLTSGQVAAELEDYMDDQFNTELQDDSTVQVAEELLRFYRYCMEGNEATAKVEFEKLPPLQPWLNLERSIQSTRVNHSQPIKEDSSSDEEMDIDRNEQEKNGWTVVTNRRNR</sequence>
<evidence type="ECO:0000256" key="2">
    <source>
        <dbReference type="ARBA" id="ARBA00006524"/>
    </source>
</evidence>
<dbReference type="InterPro" id="IPR019398">
    <property type="entry name" value="Pre-rRNA_process_TSR2"/>
</dbReference>
<evidence type="ECO:0000256" key="1">
    <source>
        <dbReference type="ARBA" id="ARBA00002210"/>
    </source>
</evidence>
<feature type="region of interest" description="Disordered" evidence="5">
    <location>
        <begin position="164"/>
        <end position="202"/>
    </location>
</feature>
<dbReference type="PANTHER" id="PTHR21250">
    <property type="entry name" value="PRE-RRNA-PROCESSING PROTEIN TSR2 HOMOLOG"/>
    <property type="match status" value="1"/>
</dbReference>
<evidence type="ECO:0000313" key="6">
    <source>
        <dbReference type="Proteomes" id="UP000504615"/>
    </source>
</evidence>
<evidence type="ECO:0000256" key="4">
    <source>
        <dbReference type="ARBA" id="ARBA00022552"/>
    </source>
</evidence>
<dbReference type="AlphaFoldDB" id="A0A6I9W190"/>
<evidence type="ECO:0000313" key="8">
    <source>
        <dbReference type="RefSeq" id="XP_025073284.1"/>
    </source>
</evidence>
<name>A0A6I9W190_9HYME</name>
<dbReference type="Pfam" id="PF10273">
    <property type="entry name" value="WGG"/>
    <property type="match status" value="1"/>
</dbReference>
<dbReference type="RefSeq" id="XP_025073284.1">
    <property type="nucleotide sequence ID" value="XM_025217499.1"/>
</dbReference>
<dbReference type="GeneID" id="105423871"/>
<comment type="function">
    <text evidence="1">May be involved in 20S pre-rRNA processing.</text>
</comment>
<comment type="similarity">
    <text evidence="2">Belongs to the TSR2 family.</text>
</comment>
<keyword evidence="4" id="KW-0698">rRNA processing</keyword>
<dbReference type="GO" id="GO:0006364">
    <property type="term" value="P:rRNA processing"/>
    <property type="evidence" value="ECO:0007669"/>
    <property type="project" value="UniProtKB-KW"/>
</dbReference>
<evidence type="ECO:0000256" key="3">
    <source>
        <dbReference type="ARBA" id="ARBA00017551"/>
    </source>
</evidence>
<accession>A0A6I9W190</accession>
<protein>
    <recommendedName>
        <fullName evidence="3">Pre-rRNA-processing protein TSR2 homolog</fullName>
    </recommendedName>
</protein>
<dbReference type="OrthoDB" id="263560at2759"/>
<organism evidence="6 7">
    <name type="scientific">Pogonomyrmex barbatus</name>
    <name type="common">red harvester ant</name>
    <dbReference type="NCBI Taxonomy" id="144034"/>
    <lineage>
        <taxon>Eukaryota</taxon>
        <taxon>Metazoa</taxon>
        <taxon>Ecdysozoa</taxon>
        <taxon>Arthropoda</taxon>
        <taxon>Hexapoda</taxon>
        <taxon>Insecta</taxon>
        <taxon>Pterygota</taxon>
        <taxon>Neoptera</taxon>
        <taxon>Endopterygota</taxon>
        <taxon>Hymenoptera</taxon>
        <taxon>Apocrita</taxon>
        <taxon>Aculeata</taxon>
        <taxon>Formicoidea</taxon>
        <taxon>Formicidae</taxon>
        <taxon>Myrmicinae</taxon>
        <taxon>Pogonomyrmex</taxon>
    </lineage>
</organism>
<evidence type="ECO:0000313" key="7">
    <source>
        <dbReference type="RefSeq" id="XP_011632110.1"/>
    </source>
</evidence>
<gene>
    <name evidence="7 8" type="primary">LOC105423871</name>
</gene>
<dbReference type="RefSeq" id="XP_011632110.1">
    <property type="nucleotide sequence ID" value="XM_011633808.2"/>
</dbReference>
<dbReference type="KEGG" id="pbar:105423871"/>
<reference evidence="7 8" key="1">
    <citation type="submission" date="2025-04" db="UniProtKB">
        <authorList>
            <consortium name="RefSeq"/>
        </authorList>
    </citation>
    <scope>IDENTIFICATION</scope>
</reference>
<evidence type="ECO:0000256" key="5">
    <source>
        <dbReference type="SAM" id="MobiDB-lite"/>
    </source>
</evidence>
<dbReference type="Proteomes" id="UP000504615">
    <property type="component" value="Unplaced"/>
</dbReference>